<evidence type="ECO:0000313" key="1">
    <source>
        <dbReference type="EMBL" id="MBQ0929406.1"/>
    </source>
</evidence>
<reference evidence="1 2" key="1">
    <citation type="submission" date="2021-04" db="EMBL/GenBank/DDBJ databases">
        <title>The genome sequence of Ideonella sp. 3Y2.</title>
        <authorList>
            <person name="Liu Y."/>
        </authorList>
    </citation>
    <scope>NUCLEOTIDE SEQUENCE [LARGE SCALE GENOMIC DNA]</scope>
    <source>
        <strain evidence="1 2">3Y2</strain>
    </source>
</reference>
<organism evidence="1 2">
    <name type="scientific">Ideonella alba</name>
    <dbReference type="NCBI Taxonomy" id="2824118"/>
    <lineage>
        <taxon>Bacteria</taxon>
        <taxon>Pseudomonadati</taxon>
        <taxon>Pseudomonadota</taxon>
        <taxon>Betaproteobacteria</taxon>
        <taxon>Burkholderiales</taxon>
        <taxon>Sphaerotilaceae</taxon>
        <taxon>Ideonella</taxon>
    </lineage>
</organism>
<gene>
    <name evidence="1" type="ORF">KAK03_02840</name>
</gene>
<comment type="caution">
    <text evidence="1">The sequence shown here is derived from an EMBL/GenBank/DDBJ whole genome shotgun (WGS) entry which is preliminary data.</text>
</comment>
<keyword evidence="2" id="KW-1185">Reference proteome</keyword>
<dbReference type="EMBL" id="JAGQDD010000001">
    <property type="protein sequence ID" value="MBQ0929406.1"/>
    <property type="molecule type" value="Genomic_DNA"/>
</dbReference>
<dbReference type="RefSeq" id="WP_210851651.1">
    <property type="nucleotide sequence ID" value="NZ_JAGQDD010000001.1"/>
</dbReference>
<protein>
    <recommendedName>
        <fullName evidence="3">DUF4124 domain-containing protein</fullName>
    </recommendedName>
</protein>
<name>A0A940Y652_9BURK</name>
<accession>A0A940Y652</accession>
<dbReference type="AlphaFoldDB" id="A0A940Y652"/>
<sequence length="127" mass="12767">MRTLVFTLGSLTLALAAAWHFGALAPLMPALRGAAASLTGTPTADPARPAATTGPGGLRKCVAGERVLYTDTACPPGYATATVQGHVNVVAPVAPVAPASVPAARPAPGTATEGTLRDQMIDRVVNR</sequence>
<evidence type="ECO:0000313" key="2">
    <source>
        <dbReference type="Proteomes" id="UP000676246"/>
    </source>
</evidence>
<evidence type="ECO:0008006" key="3">
    <source>
        <dbReference type="Google" id="ProtNLM"/>
    </source>
</evidence>
<proteinExistence type="predicted"/>
<dbReference type="Proteomes" id="UP000676246">
    <property type="component" value="Unassembled WGS sequence"/>
</dbReference>